<keyword evidence="5" id="KW-0521">NADP</keyword>
<sequence length="510" mass="57971">MSPRQRKTTKGSKEETAQSSLPVREGSEKEGKHEYEFFGPPGAIFIIFILPLVVYSLAFFCNDVSGCPAPALLHPTRMTLAELKQDINWPKEGIVGLFNMDVLVKVLGYYFLLLLLQVFLPGMTVDGVQLACGGRHKYKMNTWRSALLILSSLAIGTYIYGPDFPVWPFIWNNYIQIITSNMLIATVIAIFCYARSFTVPARDKPNPTNRELAPGGVTGNVIYDFFIGRELNPRVTLPIPFVDETAKIIDLKVFCELRPGILGWIILNLSNVVHQYAEHGHITLSISLVAFSQIWYALDSFYMEPAVLTTMDIIMDGFGFMLSFGDLVWVPFTFSLQTRYLAVFPVEIDAKGLALTLAAQAVGYVIFRGANNQKNRFRTNPRDPRVSHLKYIETKSGSRLLVSGWWGMARHINYLGDWIMSWAYSIPTGIAGYVIVNEMDFTTLKPIRKVVQTAEVRGWGMLVTYFYLFYFATLLIHRERRDEAKCRKKYGEDWERYEGIVKSRIVPGVY</sequence>
<evidence type="ECO:0000256" key="8">
    <source>
        <dbReference type="ARBA" id="ARBA00023002"/>
    </source>
</evidence>
<dbReference type="Pfam" id="PF01222">
    <property type="entry name" value="ERG4_ERG24"/>
    <property type="match status" value="1"/>
</dbReference>
<dbReference type="GO" id="GO:0050613">
    <property type="term" value="F:Delta14-sterol reductase activity"/>
    <property type="evidence" value="ECO:0007669"/>
    <property type="project" value="EnsemblFungi"/>
</dbReference>
<dbReference type="PROSITE" id="PS01018">
    <property type="entry name" value="STEROL_REDUCT_2"/>
    <property type="match status" value="1"/>
</dbReference>
<comment type="caution">
    <text evidence="17">The sequence shown here is derived from an EMBL/GenBank/DDBJ whole genome shotgun (WGS) entry which is preliminary data.</text>
</comment>
<keyword evidence="12 15" id="KW-1207">Sterol metabolism</keyword>
<keyword evidence="6 15" id="KW-0752">Steroid biosynthesis</keyword>
<evidence type="ECO:0000256" key="15">
    <source>
        <dbReference type="RuleBase" id="RU369120"/>
    </source>
</evidence>
<comment type="pathway">
    <text evidence="14">Steroid metabolism; ergosterol biosynthesis.</text>
</comment>
<evidence type="ECO:0000256" key="13">
    <source>
        <dbReference type="ARBA" id="ARBA00023221"/>
    </source>
</evidence>
<keyword evidence="11 15" id="KW-0472">Membrane</keyword>
<keyword evidence="18" id="KW-1185">Reference proteome</keyword>
<keyword evidence="13 15" id="KW-0753">Steroid metabolism</keyword>
<dbReference type="EMBL" id="AZGZ01000037">
    <property type="protein sequence ID" value="KZZ87212.1"/>
    <property type="molecule type" value="Genomic_DNA"/>
</dbReference>
<feature type="transmembrane region" description="Helical" evidence="15">
    <location>
        <begin position="456"/>
        <end position="477"/>
    </location>
</feature>
<feature type="transmembrane region" description="Helical" evidence="15">
    <location>
        <begin position="418"/>
        <end position="436"/>
    </location>
</feature>
<evidence type="ECO:0000256" key="4">
    <source>
        <dbReference type="ARBA" id="ARBA00022692"/>
    </source>
</evidence>
<dbReference type="AlphaFoldDB" id="A0A162ICV7"/>
<evidence type="ECO:0000256" key="6">
    <source>
        <dbReference type="ARBA" id="ARBA00022955"/>
    </source>
</evidence>
<dbReference type="PANTHER" id="PTHR21257:SF52">
    <property type="entry name" value="DELTA(14)-STEROL REDUCTASE TM7SF2"/>
    <property type="match status" value="1"/>
</dbReference>
<reference evidence="17 18" key="1">
    <citation type="journal article" date="2016" name="Genome Biol. Evol.">
        <title>Divergent and convergent evolution of fungal pathogenicity.</title>
        <authorList>
            <person name="Shang Y."/>
            <person name="Xiao G."/>
            <person name="Zheng P."/>
            <person name="Cen K."/>
            <person name="Zhan S."/>
            <person name="Wang C."/>
        </authorList>
    </citation>
    <scope>NUCLEOTIDE SEQUENCE [LARGE SCALE GENOMIC DNA]</scope>
    <source>
        <strain evidence="17 18">ARSEF 7405</strain>
    </source>
</reference>
<dbReference type="PROSITE" id="PS01017">
    <property type="entry name" value="STEROL_REDUCT_1"/>
    <property type="match status" value="1"/>
</dbReference>
<keyword evidence="9 15" id="KW-0756">Sterol biosynthesis</keyword>
<evidence type="ECO:0000256" key="11">
    <source>
        <dbReference type="ARBA" id="ARBA00023136"/>
    </source>
</evidence>
<dbReference type="InterPro" id="IPR018083">
    <property type="entry name" value="Sterol_reductase_CS"/>
</dbReference>
<feature type="transmembrane region" description="Helical" evidence="15">
    <location>
        <begin position="37"/>
        <end position="60"/>
    </location>
</feature>
<proteinExistence type="inferred from homology"/>
<evidence type="ECO:0000256" key="7">
    <source>
        <dbReference type="ARBA" id="ARBA00022989"/>
    </source>
</evidence>
<accession>A0A162ICV7</accession>
<evidence type="ECO:0000256" key="5">
    <source>
        <dbReference type="ARBA" id="ARBA00022857"/>
    </source>
</evidence>
<dbReference type="Proteomes" id="UP000242877">
    <property type="component" value="Unassembled WGS sequence"/>
</dbReference>
<feature type="region of interest" description="Disordered" evidence="16">
    <location>
        <begin position="1"/>
        <end position="28"/>
    </location>
</feature>
<dbReference type="VEuPathDB" id="FungiDB:AAP_05851"/>
<comment type="similarity">
    <text evidence="2 15">Belongs to the ERG4/ERG24 family.</text>
</comment>
<feature type="transmembrane region" description="Helical" evidence="15">
    <location>
        <begin position="143"/>
        <end position="161"/>
    </location>
</feature>
<evidence type="ECO:0000256" key="9">
    <source>
        <dbReference type="ARBA" id="ARBA00023011"/>
    </source>
</evidence>
<dbReference type="GO" id="GO:0006696">
    <property type="term" value="P:ergosterol biosynthetic process"/>
    <property type="evidence" value="ECO:0007669"/>
    <property type="project" value="EnsemblFungi"/>
</dbReference>
<evidence type="ECO:0000256" key="2">
    <source>
        <dbReference type="ARBA" id="ARBA00005402"/>
    </source>
</evidence>
<keyword evidence="8 15" id="KW-0560">Oxidoreductase</keyword>
<feature type="transmembrane region" description="Helical" evidence="15">
    <location>
        <begin position="173"/>
        <end position="194"/>
    </location>
</feature>
<feature type="transmembrane region" description="Helical" evidence="15">
    <location>
        <begin position="313"/>
        <end position="332"/>
    </location>
</feature>
<protein>
    <recommendedName>
        <fullName evidence="15">Delta(14)-sterol reductase</fullName>
    </recommendedName>
    <alternativeName>
        <fullName evidence="15">C-14 sterol reductase</fullName>
    </alternativeName>
    <alternativeName>
        <fullName evidence="15">Sterol C14-reductase</fullName>
    </alternativeName>
</protein>
<evidence type="ECO:0000256" key="1">
    <source>
        <dbReference type="ARBA" id="ARBA00004477"/>
    </source>
</evidence>
<dbReference type="PANTHER" id="PTHR21257">
    <property type="entry name" value="DELTA(14)-STEROL REDUCTASE"/>
    <property type="match status" value="1"/>
</dbReference>
<evidence type="ECO:0000256" key="16">
    <source>
        <dbReference type="SAM" id="MobiDB-lite"/>
    </source>
</evidence>
<keyword evidence="3 15" id="KW-0444">Lipid biosynthesis</keyword>
<keyword evidence="10 15" id="KW-0443">Lipid metabolism</keyword>
<comment type="subcellular location">
    <subcellularLocation>
        <location evidence="1">Endoplasmic reticulum membrane</location>
        <topology evidence="1">Multi-pass membrane protein</topology>
    </subcellularLocation>
</comment>
<evidence type="ECO:0000256" key="12">
    <source>
        <dbReference type="ARBA" id="ARBA00023166"/>
    </source>
</evidence>
<organism evidence="17 18">
    <name type="scientific">Ascosphaera apis ARSEF 7405</name>
    <dbReference type="NCBI Taxonomy" id="392613"/>
    <lineage>
        <taxon>Eukaryota</taxon>
        <taxon>Fungi</taxon>
        <taxon>Dikarya</taxon>
        <taxon>Ascomycota</taxon>
        <taxon>Pezizomycotina</taxon>
        <taxon>Eurotiomycetes</taxon>
        <taxon>Eurotiomycetidae</taxon>
        <taxon>Onygenales</taxon>
        <taxon>Ascosphaeraceae</taxon>
        <taxon>Ascosphaera</taxon>
    </lineage>
</organism>
<evidence type="ECO:0000313" key="17">
    <source>
        <dbReference type="EMBL" id="KZZ87212.1"/>
    </source>
</evidence>
<dbReference type="InterPro" id="IPR001171">
    <property type="entry name" value="ERG24_DHCR-like"/>
</dbReference>
<dbReference type="GO" id="GO:0005789">
    <property type="term" value="C:endoplasmic reticulum membrane"/>
    <property type="evidence" value="ECO:0007669"/>
    <property type="project" value="UniProtKB-SubCell"/>
</dbReference>
<gene>
    <name evidence="17" type="ORF">AAP_05851</name>
</gene>
<dbReference type="FunFam" id="1.20.120.1630:FF:000008">
    <property type="entry name" value="C-14 sterol reductase"/>
    <property type="match status" value="1"/>
</dbReference>
<feature type="transmembrane region" description="Helical" evidence="15">
    <location>
        <begin position="107"/>
        <end position="131"/>
    </location>
</feature>
<feature type="compositionally biased region" description="Basic residues" evidence="16">
    <location>
        <begin position="1"/>
        <end position="10"/>
    </location>
</feature>
<evidence type="ECO:0000256" key="10">
    <source>
        <dbReference type="ARBA" id="ARBA00023098"/>
    </source>
</evidence>
<dbReference type="Gene3D" id="1.20.120.1630">
    <property type="match status" value="1"/>
</dbReference>
<keyword evidence="7 15" id="KW-1133">Transmembrane helix</keyword>
<evidence type="ECO:0000256" key="14">
    <source>
        <dbReference type="ARBA" id="ARBA00029435"/>
    </source>
</evidence>
<dbReference type="OrthoDB" id="10262235at2759"/>
<name>A0A162ICV7_9EURO</name>
<evidence type="ECO:0000256" key="3">
    <source>
        <dbReference type="ARBA" id="ARBA00022516"/>
    </source>
</evidence>
<evidence type="ECO:0000313" key="18">
    <source>
        <dbReference type="Proteomes" id="UP000242877"/>
    </source>
</evidence>
<keyword evidence="4 15" id="KW-0812">Transmembrane</keyword>